<evidence type="ECO:0000256" key="3">
    <source>
        <dbReference type="ARBA" id="ARBA00023274"/>
    </source>
</evidence>
<dbReference type="GO" id="GO:0005840">
    <property type="term" value="C:ribosome"/>
    <property type="evidence" value="ECO:0007669"/>
    <property type="project" value="UniProtKB-KW"/>
</dbReference>
<keyword evidence="3 5" id="KW-0687">Ribonucleoprotein</keyword>
<dbReference type="PANTHER" id="PTHR10746">
    <property type="entry name" value="50S RIBOSOMAL PROTEIN L4"/>
    <property type="match status" value="1"/>
</dbReference>
<evidence type="ECO:0000256" key="5">
    <source>
        <dbReference type="HAMAP-Rule" id="MF_01328"/>
    </source>
</evidence>
<comment type="subunit">
    <text evidence="5">Part of the 50S ribosomal subunit.</text>
</comment>
<evidence type="ECO:0000313" key="8">
    <source>
        <dbReference type="Proteomes" id="UP001431693"/>
    </source>
</evidence>
<sequence length="208" mass="22511">MSNIDVKNAEGQTVKTVELDSRVFGIEPNINVTHQVVVNYLSSLRAGTHSTKGRSDVSGGGKKPWRQKGTGRARQGSIRAAQWKGGGVVFGPTPHKHIKRSNNKEVKLAMRSVLSGKLADGELFVVDNLDFEAPKTKQAKAILEALGLEGKRVTVVLPEDAVNAYLSFRNLPNVRIVDTFGANAHNLIDNSALLLTEETAKYLEGVLA</sequence>
<dbReference type="NCBIfam" id="TIGR03953">
    <property type="entry name" value="rplD_bact"/>
    <property type="match status" value="1"/>
</dbReference>
<protein>
    <recommendedName>
        <fullName evidence="4 5">Large ribosomal subunit protein uL4</fullName>
    </recommendedName>
</protein>
<keyword evidence="5" id="KW-0694">RNA-binding</keyword>
<keyword evidence="2 5" id="KW-0689">Ribosomal protein</keyword>
<evidence type="ECO:0000313" key="7">
    <source>
        <dbReference type="EMBL" id="MDJ1129649.1"/>
    </source>
</evidence>
<dbReference type="SUPFAM" id="SSF52166">
    <property type="entry name" value="Ribosomal protein L4"/>
    <property type="match status" value="1"/>
</dbReference>
<name>A0ABT6ZKR8_9ACTN</name>
<dbReference type="RefSeq" id="WP_283712774.1">
    <property type="nucleotide sequence ID" value="NZ_JASJEW010000002.1"/>
</dbReference>
<keyword evidence="5" id="KW-0699">rRNA-binding</keyword>
<dbReference type="PANTHER" id="PTHR10746:SF6">
    <property type="entry name" value="LARGE RIBOSOMAL SUBUNIT PROTEIN UL4M"/>
    <property type="match status" value="1"/>
</dbReference>
<dbReference type="EMBL" id="JASJEX010000003">
    <property type="protein sequence ID" value="MDJ1129649.1"/>
    <property type="molecule type" value="Genomic_DNA"/>
</dbReference>
<comment type="function">
    <text evidence="5">Forms part of the polypeptide exit tunnel.</text>
</comment>
<gene>
    <name evidence="5 7" type="primary">rplD</name>
    <name evidence="7" type="ORF">QJ043_06105</name>
</gene>
<dbReference type="Proteomes" id="UP001431693">
    <property type="component" value="Unassembled WGS sequence"/>
</dbReference>
<dbReference type="Pfam" id="PF00573">
    <property type="entry name" value="Ribosomal_L4"/>
    <property type="match status" value="1"/>
</dbReference>
<evidence type="ECO:0000256" key="2">
    <source>
        <dbReference type="ARBA" id="ARBA00022980"/>
    </source>
</evidence>
<organism evidence="7 8">
    <name type="scientific">Kribbibacterium absianum</name>
    <dbReference type="NCBI Taxonomy" id="3044210"/>
    <lineage>
        <taxon>Bacteria</taxon>
        <taxon>Bacillati</taxon>
        <taxon>Actinomycetota</taxon>
        <taxon>Coriobacteriia</taxon>
        <taxon>Coriobacteriales</taxon>
        <taxon>Kribbibacteriaceae</taxon>
        <taxon>Kribbibacterium</taxon>
    </lineage>
</organism>
<comment type="caution">
    <text evidence="7">The sequence shown here is derived from an EMBL/GenBank/DDBJ whole genome shotgun (WGS) entry which is preliminary data.</text>
</comment>
<dbReference type="InterPro" id="IPR023574">
    <property type="entry name" value="Ribosomal_uL4_dom_sf"/>
</dbReference>
<keyword evidence="8" id="KW-1185">Reference proteome</keyword>
<dbReference type="Gene3D" id="3.40.1370.10">
    <property type="match status" value="1"/>
</dbReference>
<dbReference type="HAMAP" id="MF_01328_B">
    <property type="entry name" value="Ribosomal_uL4_B"/>
    <property type="match status" value="1"/>
</dbReference>
<proteinExistence type="inferred from homology"/>
<comment type="similarity">
    <text evidence="1 5">Belongs to the universal ribosomal protein uL4 family.</text>
</comment>
<dbReference type="InterPro" id="IPR002136">
    <property type="entry name" value="Ribosomal_uL4"/>
</dbReference>
<evidence type="ECO:0000256" key="1">
    <source>
        <dbReference type="ARBA" id="ARBA00010528"/>
    </source>
</evidence>
<evidence type="ECO:0000256" key="4">
    <source>
        <dbReference type="ARBA" id="ARBA00035244"/>
    </source>
</evidence>
<evidence type="ECO:0000256" key="6">
    <source>
        <dbReference type="SAM" id="MobiDB-lite"/>
    </source>
</evidence>
<dbReference type="InterPro" id="IPR013005">
    <property type="entry name" value="Ribosomal_uL4-like"/>
</dbReference>
<reference evidence="7" key="1">
    <citation type="submission" date="2023-05" db="EMBL/GenBank/DDBJ databases">
        <title>[olsenella] sp. nov., isolated from a pig farm feces dump.</title>
        <authorList>
            <person name="Chang Y.-H."/>
        </authorList>
    </citation>
    <scope>NUCLEOTIDE SEQUENCE</scope>
    <source>
        <strain evidence="7">YH-ols2217</strain>
    </source>
</reference>
<comment type="function">
    <text evidence="5">One of the primary rRNA binding proteins, this protein initially binds near the 5'-end of the 23S rRNA. It is important during the early stages of 50S assembly. It makes multiple contacts with different domains of the 23S rRNA in the assembled 50S subunit and ribosome.</text>
</comment>
<feature type="region of interest" description="Disordered" evidence="6">
    <location>
        <begin position="48"/>
        <end position="76"/>
    </location>
</feature>
<accession>A0ABT6ZKR8</accession>